<name>A0A3L8RVU3_CHLGU</name>
<accession>A0A3L8RVU3</accession>
<dbReference type="AlphaFoldDB" id="A0A3L8RVU3"/>
<evidence type="ECO:0000313" key="4">
    <source>
        <dbReference type="Proteomes" id="UP000276834"/>
    </source>
</evidence>
<feature type="transmembrane region" description="Helical" evidence="2">
    <location>
        <begin position="859"/>
        <end position="879"/>
    </location>
</feature>
<organism evidence="3 4">
    <name type="scientific">Chloebia gouldiae</name>
    <name type="common">Gouldian finch</name>
    <name type="synonym">Erythrura gouldiae</name>
    <dbReference type="NCBI Taxonomy" id="44316"/>
    <lineage>
        <taxon>Eukaryota</taxon>
        <taxon>Metazoa</taxon>
        <taxon>Chordata</taxon>
        <taxon>Craniata</taxon>
        <taxon>Vertebrata</taxon>
        <taxon>Euteleostomi</taxon>
        <taxon>Archelosauria</taxon>
        <taxon>Archosauria</taxon>
        <taxon>Dinosauria</taxon>
        <taxon>Saurischia</taxon>
        <taxon>Theropoda</taxon>
        <taxon>Coelurosauria</taxon>
        <taxon>Aves</taxon>
        <taxon>Neognathae</taxon>
        <taxon>Neoaves</taxon>
        <taxon>Telluraves</taxon>
        <taxon>Australaves</taxon>
        <taxon>Passeriformes</taxon>
        <taxon>Passeroidea</taxon>
        <taxon>Passeridae</taxon>
        <taxon>Chloebia</taxon>
    </lineage>
</organism>
<evidence type="ECO:0000313" key="3">
    <source>
        <dbReference type="EMBL" id="RLV87425.1"/>
    </source>
</evidence>
<proteinExistence type="predicted"/>
<keyword evidence="2" id="KW-0472">Membrane</keyword>
<feature type="region of interest" description="Disordered" evidence="1">
    <location>
        <begin position="332"/>
        <end position="378"/>
    </location>
</feature>
<dbReference type="EMBL" id="QUSF01000202">
    <property type="protein sequence ID" value="RLV87425.1"/>
    <property type="molecule type" value="Genomic_DNA"/>
</dbReference>
<protein>
    <submittedName>
        <fullName evidence="3">Uncharacterized protein</fullName>
    </submittedName>
</protein>
<sequence length="920" mass="98138">MLLLRCSGVPRCSQAQVLVPPQQPEVPSLRPDPTRVLSLCPGHPQNGQVSPGIPRGPQVSPALIPLPQGAPALDALGRTRGFLMSSPAVPHPNTPGCPPQVSSPLSDWIPVLGRPQVRRRSLGVSRGGVSGGGVHFGVPGGHGWGVTLGSQKTPSVSCPPSPLFPSPSLKDEQKLLRGGLQGPPGLGLPIKASAGTALWHPRTPREGGSHLWGGGHLQGTLCPGCVWGAHSGVSWGTLDFCPALGQRWGQGGSGTGQERNRGIGLCWAQQGCTGLYWAVLGKVSSAGALLGVPMEGHPQMEDRHPTNGPPAMSPVELRSLWALRPGSWGVRDGRAGARRSCQPRQGLPGEVWGAHPRRRHPGLRDKERSGTAWTPWPGGLFQPQGDLGVLGMELRGLQWQHCPARTPSTHHIHWYWQHPLVPAAPPPHETHGTPGPQCSVSSPMAPVGLLGLPSDCSCALLDVAPHMSLLSPRPRSLCPTVHVPLILLSLMPLSPGPCPYGHVPSAPLLLMAPSPCHPTLRTLSASSPRAEDSLGGHWTQGVTTGNSGSALCPLSPHRGLHHHLPLLRLQQSQDPGGHWDPPGPLWTTLDLPKHPDPPTTHLLPFPHLPWAWGSWWGTLLRFAPTPVACPPRPLPQVFWVMMCWGCPPPRAPRVFWVPVIFRCWRRRHRVTPPRHPPTSPLVTRCHPGVHPHRPPFPWKLPGRHRNRGNMILPKSPRKAPRCGSPECPPAPPKGAEEASNRFGGQRGSGCTPNMTEPPPQACAIAMGKLRHGQGDPRLQSPWGRLGGGSTVGVVLGGVLVGFPRRDPGRVCGISVKFYLFFRGSQGGRDEFGGFGMCCAVGCLGCLGIKVQVYQDNRFWGAWAIGLQVFGIIMGGFWILGGQSFGGVWVPGFGVPGFQCREAGVPGGRGLGVLRFEGAEV</sequence>
<evidence type="ECO:0000256" key="1">
    <source>
        <dbReference type="SAM" id="MobiDB-lite"/>
    </source>
</evidence>
<feature type="transmembrane region" description="Helical" evidence="2">
    <location>
        <begin position="831"/>
        <end position="853"/>
    </location>
</feature>
<comment type="caution">
    <text evidence="3">The sequence shown here is derived from an EMBL/GenBank/DDBJ whole genome shotgun (WGS) entry which is preliminary data.</text>
</comment>
<keyword evidence="4" id="KW-1185">Reference proteome</keyword>
<reference evidence="3 4" key="1">
    <citation type="journal article" date="2018" name="Proc. R. Soc. B">
        <title>A non-coding region near Follistatin controls head colour polymorphism in the Gouldian finch.</title>
        <authorList>
            <person name="Toomey M.B."/>
            <person name="Marques C.I."/>
            <person name="Andrade P."/>
            <person name="Araujo P.M."/>
            <person name="Sabatino S."/>
            <person name="Gazda M.A."/>
            <person name="Afonso S."/>
            <person name="Lopes R.J."/>
            <person name="Corbo J.C."/>
            <person name="Carneiro M."/>
        </authorList>
    </citation>
    <scope>NUCLEOTIDE SEQUENCE [LARGE SCALE GENOMIC DNA]</scope>
    <source>
        <strain evidence="3">Red01</strain>
        <tissue evidence="3">Muscle</tissue>
    </source>
</reference>
<keyword evidence="2" id="KW-0812">Transmembrane</keyword>
<feature type="region of interest" description="Disordered" evidence="1">
    <location>
        <begin position="712"/>
        <end position="747"/>
    </location>
</feature>
<keyword evidence="2" id="KW-1133">Transmembrane helix</keyword>
<gene>
    <name evidence="3" type="ORF">DV515_00015709</name>
</gene>
<dbReference type="Proteomes" id="UP000276834">
    <property type="component" value="Unassembled WGS sequence"/>
</dbReference>
<evidence type="ECO:0000256" key="2">
    <source>
        <dbReference type="SAM" id="Phobius"/>
    </source>
</evidence>